<dbReference type="PROSITE" id="PS51257">
    <property type="entry name" value="PROKAR_LIPOPROTEIN"/>
    <property type="match status" value="1"/>
</dbReference>
<reference evidence="1 2" key="1">
    <citation type="journal article" date="2008" name="Int. J. Syst. Evol. Microbiol.">
        <title>Bizionia argentinensis sp. nov., isolated from surface marine water in Antarctica.</title>
        <authorList>
            <person name="Bercovich A."/>
            <person name="Vazquez S.C."/>
            <person name="Yankilevich P."/>
            <person name="Coria S.H."/>
            <person name="Foti M."/>
            <person name="Hernandez E."/>
            <person name="Vidal A."/>
            <person name="Ruberto L."/>
            <person name="Melo C."/>
            <person name="Marenssi S."/>
            <person name="Criscuolo M."/>
            <person name="Memoli M."/>
            <person name="Arguelles M."/>
            <person name="Mac Cormack W.P."/>
        </authorList>
    </citation>
    <scope>NUCLEOTIDE SEQUENCE [LARGE SCALE GENOMIC DNA]</scope>
    <source>
        <strain evidence="1 2">JUB59</strain>
    </source>
</reference>
<sequence length="224" mass="25998">MKPYILLFSIVLFMQSCKSDKNNTSTIISDENTLTVSEKIAQAYGVKNWDDVNTITFSFNVKKDSTVFKRSWEWSPKTNDVKLMTDTDTLNYNRNQVDSTSINADKSFINDKFWLLAPFNLFWDSGTTVTDPVIEKAPISEKMLNKITLTYTNEGGYTPGDAYDFYYNDDFLVEEWIYRKGNSVEPSMITTWENDTDFKGVLLALNHKKMDDDWELYFTDVTIK</sequence>
<keyword evidence="2" id="KW-1185">Reference proteome</keyword>
<gene>
    <name evidence="1" type="ORF">BZARG_940</name>
</gene>
<proteinExistence type="predicted"/>
<dbReference type="eggNOG" id="ENOG502ZBPA">
    <property type="taxonomic scope" value="Bacteria"/>
</dbReference>
<dbReference type="OrthoDB" id="892266at2"/>
<name>G2EBR1_9FLAO</name>
<dbReference type="AlphaFoldDB" id="G2EBR1"/>
<evidence type="ECO:0008006" key="3">
    <source>
        <dbReference type="Google" id="ProtNLM"/>
    </source>
</evidence>
<accession>G2EBR1</accession>
<organism evidence="1 2">
    <name type="scientific">Bizionia argentinensis JUB59</name>
    <dbReference type="NCBI Taxonomy" id="1046627"/>
    <lineage>
        <taxon>Bacteria</taxon>
        <taxon>Pseudomonadati</taxon>
        <taxon>Bacteroidota</taxon>
        <taxon>Flavobacteriia</taxon>
        <taxon>Flavobacteriales</taxon>
        <taxon>Flavobacteriaceae</taxon>
        <taxon>Bizionia</taxon>
    </lineage>
</organism>
<dbReference type="Proteomes" id="UP000003730">
    <property type="component" value="Unassembled WGS sequence"/>
</dbReference>
<evidence type="ECO:0000313" key="1">
    <source>
        <dbReference type="EMBL" id="EGV44108.1"/>
    </source>
</evidence>
<comment type="caution">
    <text evidence="1">The sequence shown here is derived from an EMBL/GenBank/DDBJ whole genome shotgun (WGS) entry which is preliminary data.</text>
</comment>
<dbReference type="RefSeq" id="WP_008635867.1">
    <property type="nucleotide sequence ID" value="NZ_AFXZ01000012.1"/>
</dbReference>
<dbReference type="STRING" id="1046627.BZARG_940"/>
<evidence type="ECO:0000313" key="2">
    <source>
        <dbReference type="Proteomes" id="UP000003730"/>
    </source>
</evidence>
<protein>
    <recommendedName>
        <fullName evidence="3">Selenophosphate synthetase</fullName>
    </recommendedName>
</protein>
<dbReference type="EMBL" id="AFXZ01000012">
    <property type="protein sequence ID" value="EGV44108.1"/>
    <property type="molecule type" value="Genomic_DNA"/>
</dbReference>